<dbReference type="SUPFAM" id="SSF51735">
    <property type="entry name" value="NAD(P)-binding Rossmann-fold domains"/>
    <property type="match status" value="1"/>
</dbReference>
<sequence>MRAVRLREHGSPEVLAVEEVAAPVADASGTRTADGRVLVDLRTAGLNRRDALLREGIPGYRPALPFVLGSDGAGVRRDTGEEVVVSPALRWGTDRRHPTAKFGLLGTNPDDGGTYAETIAVPEANLVPKPRHLTWAEAGVIALSGMTAYRALFTVGRLAKGKSVVVLGAGSGVSTIAVQLAVHAGAKVAVTSSSEDKIALAKDLGATCGVLYTDEDWDVALHQEIGGADLVLDSVGSTLQESVNLLRPGGAVVSMGGTGGGGHVTDFDIRTLYLSHKRILGTAMGAPQDLRDYMDVVATGAIDPVVDSVYALEDVAEAHTQLDSALRYGKIALEIG</sequence>
<dbReference type="SUPFAM" id="SSF50129">
    <property type="entry name" value="GroES-like"/>
    <property type="match status" value="1"/>
</dbReference>
<evidence type="ECO:0000313" key="4">
    <source>
        <dbReference type="Proteomes" id="UP001500755"/>
    </source>
</evidence>
<dbReference type="InterPro" id="IPR013149">
    <property type="entry name" value="ADH-like_C"/>
</dbReference>
<organism evidence="3 4">
    <name type="scientific">Brevibacterium samyangense</name>
    <dbReference type="NCBI Taxonomy" id="366888"/>
    <lineage>
        <taxon>Bacteria</taxon>
        <taxon>Bacillati</taxon>
        <taxon>Actinomycetota</taxon>
        <taxon>Actinomycetes</taxon>
        <taxon>Micrococcales</taxon>
        <taxon>Brevibacteriaceae</taxon>
        <taxon>Brevibacterium</taxon>
    </lineage>
</organism>
<evidence type="ECO:0000313" key="3">
    <source>
        <dbReference type="EMBL" id="GAA2009103.1"/>
    </source>
</evidence>
<dbReference type="PANTHER" id="PTHR44154">
    <property type="entry name" value="QUINONE OXIDOREDUCTASE"/>
    <property type="match status" value="1"/>
</dbReference>
<comment type="caution">
    <text evidence="3">The sequence shown here is derived from an EMBL/GenBank/DDBJ whole genome shotgun (WGS) entry which is preliminary data.</text>
</comment>
<keyword evidence="4" id="KW-1185">Reference proteome</keyword>
<dbReference type="RefSeq" id="WP_344309219.1">
    <property type="nucleotide sequence ID" value="NZ_BAAANO010000018.1"/>
</dbReference>
<dbReference type="InterPro" id="IPR020843">
    <property type="entry name" value="ER"/>
</dbReference>
<dbReference type="InterPro" id="IPR036291">
    <property type="entry name" value="NAD(P)-bd_dom_sf"/>
</dbReference>
<gene>
    <name evidence="3" type="ORF">GCM10009755_19600</name>
</gene>
<evidence type="ECO:0000256" key="1">
    <source>
        <dbReference type="ARBA" id="ARBA00022857"/>
    </source>
</evidence>
<dbReference type="Gene3D" id="3.90.180.10">
    <property type="entry name" value="Medium-chain alcohol dehydrogenases, catalytic domain"/>
    <property type="match status" value="1"/>
</dbReference>
<dbReference type="InterPro" id="IPR051603">
    <property type="entry name" value="Zinc-ADH_QOR/CCCR"/>
</dbReference>
<dbReference type="Pfam" id="PF08240">
    <property type="entry name" value="ADH_N"/>
    <property type="match status" value="1"/>
</dbReference>
<keyword evidence="1" id="KW-0521">NADP</keyword>
<feature type="domain" description="Enoyl reductase (ER)" evidence="2">
    <location>
        <begin position="10"/>
        <end position="333"/>
    </location>
</feature>
<proteinExistence type="predicted"/>
<dbReference type="Proteomes" id="UP001500755">
    <property type="component" value="Unassembled WGS sequence"/>
</dbReference>
<dbReference type="PANTHER" id="PTHR44154:SF1">
    <property type="entry name" value="QUINONE OXIDOREDUCTASE"/>
    <property type="match status" value="1"/>
</dbReference>
<reference evidence="4" key="1">
    <citation type="journal article" date="2019" name="Int. J. Syst. Evol. Microbiol.">
        <title>The Global Catalogue of Microorganisms (GCM) 10K type strain sequencing project: providing services to taxonomists for standard genome sequencing and annotation.</title>
        <authorList>
            <consortium name="The Broad Institute Genomics Platform"/>
            <consortium name="The Broad Institute Genome Sequencing Center for Infectious Disease"/>
            <person name="Wu L."/>
            <person name="Ma J."/>
        </authorList>
    </citation>
    <scope>NUCLEOTIDE SEQUENCE [LARGE SCALE GENOMIC DNA]</scope>
    <source>
        <strain evidence="4">JCM 14546</strain>
    </source>
</reference>
<accession>A0ABP5EVA9</accession>
<dbReference type="Pfam" id="PF00107">
    <property type="entry name" value="ADH_zinc_N"/>
    <property type="match status" value="1"/>
</dbReference>
<evidence type="ECO:0000259" key="2">
    <source>
        <dbReference type="SMART" id="SM00829"/>
    </source>
</evidence>
<dbReference type="InterPro" id="IPR011032">
    <property type="entry name" value="GroES-like_sf"/>
</dbReference>
<protein>
    <submittedName>
        <fullName evidence="3">Zinc-binding dehydrogenase</fullName>
    </submittedName>
</protein>
<name>A0ABP5EVA9_9MICO</name>
<dbReference type="EMBL" id="BAAANO010000018">
    <property type="protein sequence ID" value="GAA2009103.1"/>
    <property type="molecule type" value="Genomic_DNA"/>
</dbReference>
<dbReference type="SMART" id="SM00829">
    <property type="entry name" value="PKS_ER"/>
    <property type="match status" value="1"/>
</dbReference>
<dbReference type="InterPro" id="IPR013154">
    <property type="entry name" value="ADH-like_N"/>
</dbReference>
<dbReference type="Gene3D" id="3.40.50.720">
    <property type="entry name" value="NAD(P)-binding Rossmann-like Domain"/>
    <property type="match status" value="1"/>
</dbReference>